<comment type="caution">
    <text evidence="1">The sequence shown here is derived from an EMBL/GenBank/DDBJ whole genome shotgun (WGS) entry which is preliminary data.</text>
</comment>
<protein>
    <submittedName>
        <fullName evidence="1">Uncharacterized protein</fullName>
    </submittedName>
</protein>
<accession>A0A645BDE4</accession>
<name>A0A645BDE4_9ZZZZ</name>
<dbReference type="EMBL" id="VSSQ01018987">
    <property type="protein sequence ID" value="MPM62671.1"/>
    <property type="molecule type" value="Genomic_DNA"/>
</dbReference>
<reference evidence="1" key="1">
    <citation type="submission" date="2019-08" db="EMBL/GenBank/DDBJ databases">
        <authorList>
            <person name="Kucharzyk K."/>
            <person name="Murdoch R.W."/>
            <person name="Higgins S."/>
            <person name="Loffler F."/>
        </authorList>
    </citation>
    <scope>NUCLEOTIDE SEQUENCE</scope>
</reference>
<sequence length="68" mass="7019">MGNNLLGKSGGAFAKDIGENMVELNIGNGKAVLGAVFFAGRITGKLNPVTHEIPKLANGQRRNKAAGN</sequence>
<gene>
    <name evidence="1" type="ORF">SDC9_109548</name>
</gene>
<dbReference type="AlphaFoldDB" id="A0A645BDE4"/>
<proteinExistence type="predicted"/>
<organism evidence="1">
    <name type="scientific">bioreactor metagenome</name>
    <dbReference type="NCBI Taxonomy" id="1076179"/>
    <lineage>
        <taxon>unclassified sequences</taxon>
        <taxon>metagenomes</taxon>
        <taxon>ecological metagenomes</taxon>
    </lineage>
</organism>
<evidence type="ECO:0000313" key="1">
    <source>
        <dbReference type="EMBL" id="MPM62671.1"/>
    </source>
</evidence>